<comment type="caution">
    <text evidence="2">The sequence shown here is derived from an EMBL/GenBank/DDBJ whole genome shotgun (WGS) entry which is preliminary data.</text>
</comment>
<evidence type="ECO:0000313" key="2">
    <source>
        <dbReference type="EMBL" id="MCF1713210.1"/>
    </source>
</evidence>
<dbReference type="Gene3D" id="3.40.50.720">
    <property type="entry name" value="NAD(P)-binding Rossmann-like Domain"/>
    <property type="match status" value="1"/>
</dbReference>
<dbReference type="GO" id="GO:0047733">
    <property type="term" value="F:CDP-glucose 4,6-dehydratase activity"/>
    <property type="evidence" value="ECO:0007669"/>
    <property type="project" value="UniProtKB-EC"/>
</dbReference>
<evidence type="ECO:0000259" key="1">
    <source>
        <dbReference type="Pfam" id="PF16363"/>
    </source>
</evidence>
<keyword evidence="3" id="KW-1185">Reference proteome</keyword>
<keyword evidence="2" id="KW-0456">Lyase</keyword>
<gene>
    <name evidence="2" type="primary">rfbG</name>
    <name evidence="2" type="ORF">L0U88_01045</name>
</gene>
<dbReference type="InterPro" id="IPR036291">
    <property type="entry name" value="NAD(P)-bd_dom_sf"/>
</dbReference>
<reference evidence="2 3" key="1">
    <citation type="submission" date="2022-01" db="EMBL/GenBank/DDBJ databases">
        <title>Flavihumibacter sp. nov., isolated from sediment of a river.</title>
        <authorList>
            <person name="Liu H."/>
        </authorList>
    </citation>
    <scope>NUCLEOTIDE SEQUENCE [LARGE SCALE GENOMIC DNA]</scope>
    <source>
        <strain evidence="2 3">RY-1</strain>
    </source>
</reference>
<dbReference type="Pfam" id="PF16363">
    <property type="entry name" value="GDP_Man_Dehyd"/>
    <property type="match status" value="1"/>
</dbReference>
<dbReference type="RefSeq" id="WP_234863675.1">
    <property type="nucleotide sequence ID" value="NZ_JAKEVY010000001.1"/>
</dbReference>
<dbReference type="PANTHER" id="PTHR43000">
    <property type="entry name" value="DTDP-D-GLUCOSE 4,6-DEHYDRATASE-RELATED"/>
    <property type="match status" value="1"/>
</dbReference>
<dbReference type="Gene3D" id="3.90.25.10">
    <property type="entry name" value="UDP-galactose 4-epimerase, domain 1"/>
    <property type="match status" value="1"/>
</dbReference>
<dbReference type="Proteomes" id="UP001200145">
    <property type="component" value="Unassembled WGS sequence"/>
</dbReference>
<name>A0ABS9BCJ2_9BACT</name>
<organism evidence="2 3">
    <name type="scientific">Flavihumibacter fluminis</name>
    <dbReference type="NCBI Taxonomy" id="2909236"/>
    <lineage>
        <taxon>Bacteria</taxon>
        <taxon>Pseudomonadati</taxon>
        <taxon>Bacteroidota</taxon>
        <taxon>Chitinophagia</taxon>
        <taxon>Chitinophagales</taxon>
        <taxon>Chitinophagaceae</taxon>
        <taxon>Flavihumibacter</taxon>
    </lineage>
</organism>
<dbReference type="InterPro" id="IPR016040">
    <property type="entry name" value="NAD(P)-bd_dom"/>
</dbReference>
<feature type="domain" description="NAD(P)-binding" evidence="1">
    <location>
        <begin position="22"/>
        <end position="333"/>
    </location>
</feature>
<protein>
    <submittedName>
        <fullName evidence="2">CDP-glucose 4,6-dehydratase</fullName>
        <ecNumber evidence="2">4.2.1.45</ecNumber>
    </submittedName>
</protein>
<evidence type="ECO:0000313" key="3">
    <source>
        <dbReference type="Proteomes" id="UP001200145"/>
    </source>
</evidence>
<dbReference type="EC" id="4.2.1.45" evidence="2"/>
<dbReference type="SUPFAM" id="SSF51735">
    <property type="entry name" value="NAD(P)-binding Rossmann-fold domains"/>
    <property type="match status" value="1"/>
</dbReference>
<dbReference type="InterPro" id="IPR013445">
    <property type="entry name" value="CDP_4_6_deHydtase"/>
</dbReference>
<dbReference type="EMBL" id="JAKEVY010000001">
    <property type="protein sequence ID" value="MCF1713210.1"/>
    <property type="molecule type" value="Genomic_DNA"/>
</dbReference>
<proteinExistence type="predicted"/>
<accession>A0ABS9BCJ2</accession>
<dbReference type="NCBIfam" id="TIGR02622">
    <property type="entry name" value="CDP_4_6_dhtase"/>
    <property type="match status" value="1"/>
</dbReference>
<sequence length="366" mass="41363">MEEMVTTNLRDLMRFYSSKKVFITGHTGFKGAWLSMWLSQAGAIIKGYSLQPRYDHGLFNYLPSDLFQESEINDIRNAEALEKSINSFQPDIIFHLAAQPLVRASYDNPIETIETNVLGTANLLQSLKSVHSKCACVVITTDKVYKNNEDGRLYKESDPLGGYDPYSSSKACTEIVTESFRSSFYNPVNYAAHAKSIATARAGNVFGGGDWSEDRLVPDIVKALQENRKIKLRNPASVRPWQHVLEPISGYLILGQLLYESPLEYSDAFNFGPEMSDHFTVGELTQLFVDAWGQGKWTNISNDHQKHEASLLQLDISKAKSSLNWRPRLSGKAAVEWAVDWYKAPANEKLYLTKKQIQDYTGLWNL</sequence>